<gene>
    <name evidence="2" type="ORF">SAMN05878391_1347</name>
</gene>
<dbReference type="RefSeq" id="WP_097040428.1">
    <property type="nucleotide sequence ID" value="NZ_OBQF01000003.1"/>
</dbReference>
<protein>
    <submittedName>
        <fullName evidence="2">Uncharacterized protein</fullName>
    </submittedName>
</protein>
<evidence type="ECO:0000256" key="1">
    <source>
        <dbReference type="SAM" id="Phobius"/>
    </source>
</evidence>
<feature type="transmembrane region" description="Helical" evidence="1">
    <location>
        <begin position="66"/>
        <end position="90"/>
    </location>
</feature>
<organism evidence="2 3">
    <name type="scientific">Salinicoccus kekensis</name>
    <dbReference type="NCBI Taxonomy" id="714307"/>
    <lineage>
        <taxon>Bacteria</taxon>
        <taxon>Bacillati</taxon>
        <taxon>Bacillota</taxon>
        <taxon>Bacilli</taxon>
        <taxon>Bacillales</taxon>
        <taxon>Staphylococcaceae</taxon>
        <taxon>Salinicoccus</taxon>
    </lineage>
</organism>
<proteinExistence type="predicted"/>
<evidence type="ECO:0000313" key="3">
    <source>
        <dbReference type="Proteomes" id="UP000219412"/>
    </source>
</evidence>
<sequence>MLAILLFIITSAGLYLLAAGVRKSINKEDPFFHYLYSTIVLILAITFYIYIAYSDFLSSISNIEDVTFQFMALWLISSLIAAVFLIRNAVSKRSVVIPGVVTGIASSMFLMVLTLYISMVLL</sequence>
<evidence type="ECO:0000313" key="2">
    <source>
        <dbReference type="EMBL" id="SOC41627.1"/>
    </source>
</evidence>
<dbReference type="EMBL" id="OBQF01000003">
    <property type="protein sequence ID" value="SOC41627.1"/>
    <property type="molecule type" value="Genomic_DNA"/>
</dbReference>
<accession>A0A285UIU8</accession>
<keyword evidence="1" id="KW-1133">Transmembrane helix</keyword>
<dbReference type="Proteomes" id="UP000219412">
    <property type="component" value="Unassembled WGS sequence"/>
</dbReference>
<feature type="transmembrane region" description="Helical" evidence="1">
    <location>
        <begin position="34"/>
        <end position="54"/>
    </location>
</feature>
<name>A0A285UIU8_9STAP</name>
<keyword evidence="3" id="KW-1185">Reference proteome</keyword>
<feature type="transmembrane region" description="Helical" evidence="1">
    <location>
        <begin position="96"/>
        <end position="117"/>
    </location>
</feature>
<keyword evidence="1" id="KW-0472">Membrane</keyword>
<keyword evidence="1" id="KW-0812">Transmembrane</keyword>
<reference evidence="3" key="1">
    <citation type="submission" date="2017-08" db="EMBL/GenBank/DDBJ databases">
        <authorList>
            <person name="Varghese N."/>
            <person name="Submissions S."/>
        </authorList>
    </citation>
    <scope>NUCLEOTIDE SEQUENCE [LARGE SCALE GENOMIC DNA]</scope>
    <source>
        <strain evidence="3">DSM 23173</strain>
    </source>
</reference>
<dbReference type="OrthoDB" id="9878090at2"/>
<dbReference type="AlphaFoldDB" id="A0A285UIU8"/>